<organism evidence="10 11">
    <name type="scientific">Porites evermanni</name>
    <dbReference type="NCBI Taxonomy" id="104178"/>
    <lineage>
        <taxon>Eukaryota</taxon>
        <taxon>Metazoa</taxon>
        <taxon>Cnidaria</taxon>
        <taxon>Anthozoa</taxon>
        <taxon>Hexacorallia</taxon>
        <taxon>Scleractinia</taxon>
        <taxon>Fungiina</taxon>
        <taxon>Poritidae</taxon>
        <taxon>Porites</taxon>
    </lineage>
</organism>
<evidence type="ECO:0000313" key="10">
    <source>
        <dbReference type="EMBL" id="CAH3186511.1"/>
    </source>
</evidence>
<evidence type="ECO:0000313" key="11">
    <source>
        <dbReference type="Proteomes" id="UP001159427"/>
    </source>
</evidence>
<accession>A0ABN8S456</accession>
<evidence type="ECO:0000256" key="6">
    <source>
        <dbReference type="ARBA" id="ARBA00022989"/>
    </source>
</evidence>
<evidence type="ECO:0000256" key="9">
    <source>
        <dbReference type="SAM" id="Phobius"/>
    </source>
</evidence>
<dbReference type="EMBL" id="CALNXI010002341">
    <property type="protein sequence ID" value="CAH3186511.1"/>
    <property type="molecule type" value="Genomic_DNA"/>
</dbReference>
<gene>
    <name evidence="10" type="ORF">PEVE_00016938</name>
</gene>
<evidence type="ECO:0000256" key="3">
    <source>
        <dbReference type="ARBA" id="ARBA00006060"/>
    </source>
</evidence>
<feature type="transmembrane region" description="Helical" evidence="9">
    <location>
        <begin position="156"/>
        <end position="176"/>
    </location>
</feature>
<comment type="subcellular location">
    <subcellularLocation>
        <location evidence="2">Mitochondrion inner membrane</location>
        <topology evidence="2">Multi-pass membrane protein</topology>
    </subcellularLocation>
</comment>
<dbReference type="Pfam" id="PF14972">
    <property type="entry name" value="Mito_morph_reg"/>
    <property type="match status" value="1"/>
</dbReference>
<keyword evidence="4 9" id="KW-0812">Transmembrane</keyword>
<dbReference type="InterPro" id="IPR026120">
    <property type="entry name" value="TMEM11"/>
</dbReference>
<evidence type="ECO:0000256" key="8">
    <source>
        <dbReference type="ARBA" id="ARBA00023136"/>
    </source>
</evidence>
<sequence length="178" mass="20137">KIAFFHSEDYSEGECVIIHEIYDSEDAHEQFEADLERALENQCKMIAIEPTAIGEETARWIQVGNCLHKTAVIAGLGCFVSPWVLPKALKEPISLVCGGISFFCAALYGVSWQFDPCCKYQVEHDTKKLAKLPLGSLTSSSPIVLVRKDDKYRKRLQNLVAGSAFIYCSWKVYVWYFD</sequence>
<evidence type="ECO:0000256" key="2">
    <source>
        <dbReference type="ARBA" id="ARBA00004448"/>
    </source>
</evidence>
<keyword evidence="7" id="KW-0496">Mitochondrion</keyword>
<keyword evidence="11" id="KW-1185">Reference proteome</keyword>
<name>A0ABN8S456_9CNID</name>
<dbReference type="PANTHER" id="PTHR15099">
    <property type="entry name" value="PROTEIN PM1"/>
    <property type="match status" value="1"/>
</dbReference>
<comment type="function">
    <text evidence="1">Plays a role in mitochondrial morphogenesis.</text>
</comment>
<evidence type="ECO:0000256" key="1">
    <source>
        <dbReference type="ARBA" id="ARBA00002812"/>
    </source>
</evidence>
<evidence type="ECO:0000256" key="4">
    <source>
        <dbReference type="ARBA" id="ARBA00022692"/>
    </source>
</evidence>
<evidence type="ECO:0000256" key="5">
    <source>
        <dbReference type="ARBA" id="ARBA00022792"/>
    </source>
</evidence>
<keyword evidence="6 9" id="KW-1133">Transmembrane helix</keyword>
<reference evidence="10 11" key="1">
    <citation type="submission" date="2022-05" db="EMBL/GenBank/DDBJ databases">
        <authorList>
            <consortium name="Genoscope - CEA"/>
            <person name="William W."/>
        </authorList>
    </citation>
    <scope>NUCLEOTIDE SEQUENCE [LARGE SCALE GENOMIC DNA]</scope>
</reference>
<proteinExistence type="inferred from homology"/>
<evidence type="ECO:0008006" key="12">
    <source>
        <dbReference type="Google" id="ProtNLM"/>
    </source>
</evidence>
<keyword evidence="5" id="KW-0999">Mitochondrion inner membrane</keyword>
<dbReference type="Proteomes" id="UP001159427">
    <property type="component" value="Unassembled WGS sequence"/>
</dbReference>
<dbReference type="PANTHER" id="PTHR15099:SF2">
    <property type="entry name" value="TRANSMEMBRANE PROTEIN 11, MITOCHONDRIAL"/>
    <property type="match status" value="1"/>
</dbReference>
<keyword evidence="8 9" id="KW-0472">Membrane</keyword>
<feature type="non-terminal residue" evidence="10">
    <location>
        <position position="1"/>
    </location>
</feature>
<protein>
    <recommendedName>
        <fullName evidence="12">Transmembrane protein 11</fullName>
    </recommendedName>
</protein>
<evidence type="ECO:0000256" key="7">
    <source>
        <dbReference type="ARBA" id="ARBA00023128"/>
    </source>
</evidence>
<comment type="caution">
    <text evidence="10">The sequence shown here is derived from an EMBL/GenBank/DDBJ whole genome shotgun (WGS) entry which is preliminary data.</text>
</comment>
<comment type="similarity">
    <text evidence="3">Belongs to the TMEM11 family.</text>
</comment>